<dbReference type="AlphaFoldDB" id="A0A4S1DXZ7"/>
<dbReference type="PROSITE" id="PS51257">
    <property type="entry name" value="PROKAR_LIPOPROTEIN"/>
    <property type="match status" value="1"/>
</dbReference>
<accession>A0A4S1DXZ7</accession>
<keyword evidence="2" id="KW-1185">Reference proteome</keyword>
<dbReference type="EMBL" id="SRSO01000009">
    <property type="protein sequence ID" value="TGV02969.1"/>
    <property type="molecule type" value="Genomic_DNA"/>
</dbReference>
<reference evidence="1 2" key="1">
    <citation type="submission" date="2019-04" db="EMBL/GenBank/DDBJ databases">
        <authorList>
            <person name="Liu A."/>
        </authorList>
    </citation>
    <scope>NUCLEOTIDE SEQUENCE [LARGE SCALE GENOMIC DNA]</scope>
    <source>
        <strain evidence="1 2">RZ03</strain>
    </source>
</reference>
<evidence type="ECO:0000313" key="1">
    <source>
        <dbReference type="EMBL" id="TGV02969.1"/>
    </source>
</evidence>
<dbReference type="Gene3D" id="2.60.120.260">
    <property type="entry name" value="Galactose-binding domain-like"/>
    <property type="match status" value="1"/>
</dbReference>
<dbReference type="RefSeq" id="WP_135876711.1">
    <property type="nucleotide sequence ID" value="NZ_SRSO01000009.1"/>
</dbReference>
<gene>
    <name evidence="1" type="ORF">EM932_08245</name>
</gene>
<dbReference type="OrthoDB" id="1410018at2"/>
<proteinExistence type="predicted"/>
<dbReference type="Proteomes" id="UP000307602">
    <property type="component" value="Unassembled WGS sequence"/>
</dbReference>
<sequence length="554" mass="60623">MKNLKYLILVITLVFGCEDETLPEQFQDATWVSNIRPGNAYVVNQGQSVSFRDLSQGALSHEFIIEEGNKYLYPGFGENDSLPLFVNDKLGTVSTDKDAHVLFLNPGINEVKLRNTFKDSVTYQGAVPIPAFQENGVWVIENVWTVDVFGPLKPAFKVLDKDDNEVVNISGDEEISIEDKDTWPVIQVEAGDALTYIDLTSEDRPTGRAWVNPIGKPASSNDSINAVGYFSLGRFNAGNITSIREGDEFPGERVKKLIPLVIEVIPSSQPFIYNEAGGIKQNNDDSITIGVTGEIEPFVGAEDSFTVRVVNTAASFDEEIPVLSATINPSDATKIDLVLSQPVYNTDEITVAYAGNVIESVDTRVLQGFGPIDVQINFGANILTNPKWGFETAATTGNITRKAGLDGYWAGGANDPNEYFFRNTEKFVSGSASLRYSNPNGIDRNITLQGYSLSSPNGIPAGSYLMSYQVYLEVGNTMKGFSTSRSPFGVFSWDLETLPRGEWVEVNRVVTTGSDIPSGQQINLSVTSGDNSGVTGEQIMYWDDLSLILLEERP</sequence>
<evidence type="ECO:0000313" key="2">
    <source>
        <dbReference type="Proteomes" id="UP000307602"/>
    </source>
</evidence>
<comment type="caution">
    <text evidence="1">The sequence shown here is derived from an EMBL/GenBank/DDBJ whole genome shotgun (WGS) entry which is preliminary data.</text>
</comment>
<protein>
    <submittedName>
        <fullName evidence="1">Uncharacterized protein</fullName>
    </submittedName>
</protein>
<name>A0A4S1DXZ7_9FLAO</name>
<organism evidence="1 2">
    <name type="scientific">Flavivirga rizhaonensis</name>
    <dbReference type="NCBI Taxonomy" id="2559571"/>
    <lineage>
        <taxon>Bacteria</taxon>
        <taxon>Pseudomonadati</taxon>
        <taxon>Bacteroidota</taxon>
        <taxon>Flavobacteriia</taxon>
        <taxon>Flavobacteriales</taxon>
        <taxon>Flavobacteriaceae</taxon>
        <taxon>Flavivirga</taxon>
    </lineage>
</organism>